<protein>
    <submittedName>
        <fullName evidence="1">Uncharacterized protein</fullName>
    </submittedName>
</protein>
<name>A0ACB8T4B1_9AGAM</name>
<comment type="caution">
    <text evidence="1">The sequence shown here is derived from an EMBL/GenBank/DDBJ whole genome shotgun (WGS) entry which is preliminary data.</text>
</comment>
<gene>
    <name evidence="1" type="ORF">BV25DRAFT_1824146</name>
</gene>
<evidence type="ECO:0000313" key="1">
    <source>
        <dbReference type="EMBL" id="KAI0063589.1"/>
    </source>
</evidence>
<accession>A0ACB8T4B1</accession>
<reference evidence="1" key="1">
    <citation type="submission" date="2021-03" db="EMBL/GenBank/DDBJ databases">
        <authorList>
            <consortium name="DOE Joint Genome Institute"/>
            <person name="Ahrendt S."/>
            <person name="Looney B.P."/>
            <person name="Miyauchi S."/>
            <person name="Morin E."/>
            <person name="Drula E."/>
            <person name="Courty P.E."/>
            <person name="Chicoki N."/>
            <person name="Fauchery L."/>
            <person name="Kohler A."/>
            <person name="Kuo A."/>
            <person name="Labutti K."/>
            <person name="Pangilinan J."/>
            <person name="Lipzen A."/>
            <person name="Riley R."/>
            <person name="Andreopoulos W."/>
            <person name="He G."/>
            <person name="Johnson J."/>
            <person name="Barry K.W."/>
            <person name="Grigoriev I.V."/>
            <person name="Nagy L."/>
            <person name="Hibbett D."/>
            <person name="Henrissat B."/>
            <person name="Matheny P.B."/>
            <person name="Labbe J."/>
            <person name="Martin F."/>
        </authorList>
    </citation>
    <scope>NUCLEOTIDE SEQUENCE</scope>
    <source>
        <strain evidence="1">HHB10654</strain>
    </source>
</reference>
<keyword evidence="2" id="KW-1185">Reference proteome</keyword>
<dbReference type="EMBL" id="MU277202">
    <property type="protein sequence ID" value="KAI0063589.1"/>
    <property type="molecule type" value="Genomic_DNA"/>
</dbReference>
<reference evidence="1" key="2">
    <citation type="journal article" date="2022" name="New Phytol.">
        <title>Evolutionary transition to the ectomycorrhizal habit in the genomes of a hyperdiverse lineage of mushroom-forming fungi.</title>
        <authorList>
            <person name="Looney B."/>
            <person name="Miyauchi S."/>
            <person name="Morin E."/>
            <person name="Drula E."/>
            <person name="Courty P.E."/>
            <person name="Kohler A."/>
            <person name="Kuo A."/>
            <person name="LaButti K."/>
            <person name="Pangilinan J."/>
            <person name="Lipzen A."/>
            <person name="Riley R."/>
            <person name="Andreopoulos W."/>
            <person name="He G."/>
            <person name="Johnson J."/>
            <person name="Nolan M."/>
            <person name="Tritt A."/>
            <person name="Barry K.W."/>
            <person name="Grigoriev I.V."/>
            <person name="Nagy L.G."/>
            <person name="Hibbett D."/>
            <person name="Henrissat B."/>
            <person name="Matheny P.B."/>
            <person name="Labbe J."/>
            <person name="Martin F.M."/>
        </authorList>
    </citation>
    <scope>NUCLEOTIDE SEQUENCE</scope>
    <source>
        <strain evidence="1">HHB10654</strain>
    </source>
</reference>
<proteinExistence type="predicted"/>
<evidence type="ECO:0000313" key="2">
    <source>
        <dbReference type="Proteomes" id="UP000814140"/>
    </source>
</evidence>
<dbReference type="Proteomes" id="UP000814140">
    <property type="component" value="Unassembled WGS sequence"/>
</dbReference>
<sequence length="424" mass="48920">MISDDKDKDDDRDELDDDFFQEDEGIDPEVFAIRQSLERPDAQAMTTERLHFLIHEGEIDMDPPYQRDVVWQPSKQMEIIDSIYHNYYIPPVIFAVVRDEDGEETRVCVDGKQRLTSIQKFIDGQIPYKDPQTKKLWWYTASETTRKTRKIISQEGKRLFAEKLITCVEYRHLTDAAERDVFQRVQMGMSLSPAEKMQAISSPWANWINELEGRYISVSGGLADLIQFATKRGRNFQNLASMAYCALGADDDLRPVASAPKLTKWLNGTDGPTEGFKSKFNSALTRLLEIAPDDTLNQAFRKIEAKVAPVEFVYMGVLLYVMEDSREFTHKDYANALLYLRTYLRSQHTDIRLNDRVSKDCWDLIYKIDGRQVNFAVPFKETKEKTSKSGKRKGREDSDEEQEPNSLSKTKTSKKKPKKTTATD</sequence>
<organism evidence="1 2">
    <name type="scientific">Artomyces pyxidatus</name>
    <dbReference type="NCBI Taxonomy" id="48021"/>
    <lineage>
        <taxon>Eukaryota</taxon>
        <taxon>Fungi</taxon>
        <taxon>Dikarya</taxon>
        <taxon>Basidiomycota</taxon>
        <taxon>Agaricomycotina</taxon>
        <taxon>Agaricomycetes</taxon>
        <taxon>Russulales</taxon>
        <taxon>Auriscalpiaceae</taxon>
        <taxon>Artomyces</taxon>
    </lineage>
</organism>